<dbReference type="EMBL" id="KJ856912">
    <property type="protein sequence ID" value="AOE46834.1"/>
    <property type="molecule type" value="Genomic_DNA"/>
</dbReference>
<name>A0A1S5RMQ8_STRAT</name>
<feature type="compositionally biased region" description="Low complexity" evidence="1">
    <location>
        <begin position="75"/>
        <end position="95"/>
    </location>
</feature>
<accession>A0A1S5RMQ8</accession>
<gene>
    <name evidence="2" type="primary">penI</name>
</gene>
<reference evidence="2" key="1">
    <citation type="journal article" date="2017" name="Cell Chem. Biol.">
        <title>An Unusual Protector-Protege Strategy for the Biosynthesis of Purine Nucleoside Antibiotics.</title>
        <authorList>
            <person name="Wu P."/>
            <person name="Wan D."/>
            <person name="Xu G."/>
            <person name="Wang G."/>
            <person name="Ma H."/>
            <person name="Wang T."/>
            <person name="Gao Y."/>
            <person name="Qi J."/>
            <person name="Chen X."/>
            <person name="Zhu J."/>
            <person name="Li Y.Q."/>
            <person name="Deng Z."/>
            <person name="Chen W."/>
        </authorList>
    </citation>
    <scope>NUCLEOTIDE SEQUENCE</scope>
    <source>
        <strain evidence="2">NRRL 3238</strain>
    </source>
</reference>
<evidence type="ECO:0000313" key="2">
    <source>
        <dbReference type="EMBL" id="AOE46834.1"/>
    </source>
</evidence>
<protein>
    <submittedName>
        <fullName evidence="2">Phytoene dehydrogenase</fullName>
    </submittedName>
</protein>
<feature type="region of interest" description="Disordered" evidence="1">
    <location>
        <begin position="70"/>
        <end position="95"/>
    </location>
</feature>
<sequence length="189" mass="19562">MFTSRVPAHATRHNPFTTPQARALLTGVAAHAVGKLPSVASTVVALLLAHNAHGGTVHTGHHVRDLAELGERPARPAGRRPQGGPCPRRATAARPLPAGLRSLPVRPGAAKADFLVSGAIPWGDPLVGRTGTVHLGGTRADIIRRETATAAGERVPDPLTLVVDPAVADPSLASARQTARVGLRPCAQR</sequence>
<proteinExistence type="predicted"/>
<dbReference type="AlphaFoldDB" id="A0A1S5RMQ8"/>
<organism evidence="2">
    <name type="scientific">Streptomyces antibioticus</name>
    <dbReference type="NCBI Taxonomy" id="1890"/>
    <lineage>
        <taxon>Bacteria</taxon>
        <taxon>Bacillati</taxon>
        <taxon>Actinomycetota</taxon>
        <taxon>Actinomycetes</taxon>
        <taxon>Kitasatosporales</taxon>
        <taxon>Streptomycetaceae</taxon>
        <taxon>Streptomyces</taxon>
    </lineage>
</organism>
<evidence type="ECO:0000256" key="1">
    <source>
        <dbReference type="SAM" id="MobiDB-lite"/>
    </source>
</evidence>